<evidence type="ECO:0000313" key="2">
    <source>
        <dbReference type="EMBL" id="KAF7273497.1"/>
    </source>
</evidence>
<name>A0A834I2R5_RHYFE</name>
<evidence type="ECO:0000256" key="1">
    <source>
        <dbReference type="SAM" id="Phobius"/>
    </source>
</evidence>
<keyword evidence="1" id="KW-1133">Transmembrane helix</keyword>
<dbReference type="PROSITE" id="PS51257">
    <property type="entry name" value="PROKAR_LIPOPROTEIN"/>
    <property type="match status" value="1"/>
</dbReference>
<reference evidence="2" key="1">
    <citation type="submission" date="2020-08" db="EMBL/GenBank/DDBJ databases">
        <title>Genome sequencing and assembly of the red palm weevil Rhynchophorus ferrugineus.</title>
        <authorList>
            <person name="Dias G.B."/>
            <person name="Bergman C.M."/>
            <person name="Manee M."/>
        </authorList>
    </citation>
    <scope>NUCLEOTIDE SEQUENCE</scope>
    <source>
        <strain evidence="2">AA-2017</strain>
        <tissue evidence="2">Whole larva</tissue>
    </source>
</reference>
<proteinExistence type="predicted"/>
<keyword evidence="1" id="KW-0812">Transmembrane</keyword>
<protein>
    <submittedName>
        <fullName evidence="2">Uncharacterized protein</fullName>
    </submittedName>
</protein>
<comment type="caution">
    <text evidence="2">The sequence shown here is derived from an EMBL/GenBank/DDBJ whole genome shotgun (WGS) entry which is preliminary data.</text>
</comment>
<keyword evidence="1" id="KW-0472">Membrane</keyword>
<evidence type="ECO:0000313" key="3">
    <source>
        <dbReference type="Proteomes" id="UP000625711"/>
    </source>
</evidence>
<dbReference type="AlphaFoldDB" id="A0A834I2R5"/>
<dbReference type="EMBL" id="JAACXV010013393">
    <property type="protein sequence ID" value="KAF7273497.1"/>
    <property type="molecule type" value="Genomic_DNA"/>
</dbReference>
<organism evidence="2 3">
    <name type="scientific">Rhynchophorus ferrugineus</name>
    <name type="common">Red palm weevil</name>
    <name type="synonym">Curculio ferrugineus</name>
    <dbReference type="NCBI Taxonomy" id="354439"/>
    <lineage>
        <taxon>Eukaryota</taxon>
        <taxon>Metazoa</taxon>
        <taxon>Ecdysozoa</taxon>
        <taxon>Arthropoda</taxon>
        <taxon>Hexapoda</taxon>
        <taxon>Insecta</taxon>
        <taxon>Pterygota</taxon>
        <taxon>Neoptera</taxon>
        <taxon>Endopterygota</taxon>
        <taxon>Coleoptera</taxon>
        <taxon>Polyphaga</taxon>
        <taxon>Cucujiformia</taxon>
        <taxon>Curculionidae</taxon>
        <taxon>Dryophthorinae</taxon>
        <taxon>Rhynchophorus</taxon>
    </lineage>
</organism>
<dbReference type="Proteomes" id="UP000625711">
    <property type="component" value="Unassembled WGS sequence"/>
</dbReference>
<feature type="transmembrane region" description="Helical" evidence="1">
    <location>
        <begin position="21"/>
        <end position="44"/>
    </location>
</feature>
<keyword evidence="3" id="KW-1185">Reference proteome</keyword>
<accession>A0A834I2R5</accession>
<sequence>MRLTSSRGRDSLHAADKRRPSAFLLPAAGACFTAPIIISSAAVYSLPVPPIQEQAVGGDIMEISTEPGVGNSIRIFSPSQISRSRNSWLLSTHPNVNLMTSGSVRYPPKHGILFTKYFSL</sequence>
<gene>
    <name evidence="2" type="ORF">GWI33_013797</name>
</gene>